<accession>A0A1C5G8N4</accession>
<feature type="domain" description="Trypsin-co-occurring" evidence="1">
    <location>
        <begin position="4"/>
        <end position="83"/>
    </location>
</feature>
<evidence type="ECO:0000313" key="3">
    <source>
        <dbReference type="Proteomes" id="UP000198251"/>
    </source>
</evidence>
<reference evidence="2 3" key="1">
    <citation type="submission" date="2016-06" db="EMBL/GenBank/DDBJ databases">
        <authorList>
            <person name="Kjaerup R.B."/>
            <person name="Dalgaard T.S."/>
            <person name="Juul-Madsen H.R."/>
        </authorList>
    </citation>
    <scope>NUCLEOTIDE SEQUENCE [LARGE SCALE GENOMIC DNA]</scope>
    <source>
        <strain evidence="2 3">DSM 43913</strain>
    </source>
</reference>
<name>A0A1C5G8N4_MICEH</name>
<dbReference type="Pfam" id="PF19493">
    <property type="entry name" value="Trypco1"/>
    <property type="match status" value="1"/>
</dbReference>
<keyword evidence="3" id="KW-1185">Reference proteome</keyword>
<proteinExistence type="predicted"/>
<organism evidence="2 3">
    <name type="scientific">Micromonospora echinofusca</name>
    <dbReference type="NCBI Taxonomy" id="47858"/>
    <lineage>
        <taxon>Bacteria</taxon>
        <taxon>Bacillati</taxon>
        <taxon>Actinomycetota</taxon>
        <taxon>Actinomycetes</taxon>
        <taxon>Micromonosporales</taxon>
        <taxon>Micromonosporaceae</taxon>
        <taxon>Micromonospora</taxon>
    </lineage>
</organism>
<evidence type="ECO:0000259" key="1">
    <source>
        <dbReference type="Pfam" id="PF19493"/>
    </source>
</evidence>
<evidence type="ECO:0000313" key="2">
    <source>
        <dbReference type="EMBL" id="SCG16048.1"/>
    </source>
</evidence>
<sequence>MDESLVRVGRGGRAMARAEQSLGQMLEVVRPVADAFVGQCRAMAQLPDEATLEFGLSLSSDAKIVIAGVSTAANFSVSLTWNRRDEGDPAGGPQGI</sequence>
<dbReference type="NCBIfam" id="NF041216">
    <property type="entry name" value="CU044_2847_fam"/>
    <property type="match status" value="1"/>
</dbReference>
<dbReference type="InterPro" id="IPR045794">
    <property type="entry name" value="Trypco1"/>
</dbReference>
<dbReference type="Proteomes" id="UP000198251">
    <property type="component" value="Chromosome I"/>
</dbReference>
<gene>
    <name evidence="2" type="ORF">GA0070610_2301</name>
</gene>
<protein>
    <recommendedName>
        <fullName evidence="1">Trypsin-co-occurring domain-containing protein</fullName>
    </recommendedName>
</protein>
<dbReference type="EMBL" id="LT607733">
    <property type="protein sequence ID" value="SCG16048.1"/>
    <property type="molecule type" value="Genomic_DNA"/>
</dbReference>
<dbReference type="AlphaFoldDB" id="A0A1C5G8N4"/>